<accession>A0ABD3MYN5</accession>
<evidence type="ECO:0000259" key="2">
    <source>
        <dbReference type="PROSITE" id="PS50174"/>
    </source>
</evidence>
<dbReference type="EMBL" id="JALLPJ020001339">
    <property type="protein sequence ID" value="KAL3768943.1"/>
    <property type="molecule type" value="Genomic_DNA"/>
</dbReference>
<protein>
    <recommendedName>
        <fullName evidence="2">G-patch domain-containing protein</fullName>
    </recommendedName>
</protein>
<feature type="compositionally biased region" description="Basic and acidic residues" evidence="1">
    <location>
        <begin position="108"/>
        <end position="117"/>
    </location>
</feature>
<dbReference type="InterPro" id="IPR000467">
    <property type="entry name" value="G_patch_dom"/>
</dbReference>
<feature type="domain" description="G-patch" evidence="2">
    <location>
        <begin position="18"/>
        <end position="65"/>
    </location>
</feature>
<feature type="region of interest" description="Disordered" evidence="1">
    <location>
        <begin position="175"/>
        <end position="225"/>
    </location>
</feature>
<feature type="compositionally biased region" description="Basic residues" evidence="1">
    <location>
        <begin position="213"/>
        <end position="225"/>
    </location>
</feature>
<dbReference type="PROSITE" id="PS50174">
    <property type="entry name" value="G_PATCH"/>
    <property type="match status" value="1"/>
</dbReference>
<evidence type="ECO:0000313" key="3">
    <source>
        <dbReference type="EMBL" id="KAL3768943.1"/>
    </source>
</evidence>
<gene>
    <name evidence="3" type="ORF">ACHAWO_004053</name>
</gene>
<comment type="caution">
    <text evidence="3">The sequence shown here is derived from an EMBL/GenBank/DDBJ whole genome shotgun (WGS) entry which is preliminary data.</text>
</comment>
<dbReference type="SMART" id="SM00443">
    <property type="entry name" value="G_patch"/>
    <property type="match status" value="1"/>
</dbReference>
<reference evidence="3 4" key="1">
    <citation type="submission" date="2024-10" db="EMBL/GenBank/DDBJ databases">
        <title>Updated reference genomes for cyclostephanoid diatoms.</title>
        <authorList>
            <person name="Roberts W.R."/>
            <person name="Alverson A.J."/>
        </authorList>
    </citation>
    <scope>NUCLEOTIDE SEQUENCE [LARGE SCALE GENOMIC DNA]</scope>
    <source>
        <strain evidence="3 4">AJA010-31</strain>
    </source>
</reference>
<dbReference type="InterPro" id="IPR050656">
    <property type="entry name" value="PINX1"/>
</dbReference>
<dbReference type="PANTHER" id="PTHR23149">
    <property type="entry name" value="G PATCH DOMAIN CONTAINING PROTEIN"/>
    <property type="match status" value="1"/>
</dbReference>
<feature type="compositionally biased region" description="Basic and acidic residues" evidence="1">
    <location>
        <begin position="176"/>
        <end position="187"/>
    </location>
</feature>
<dbReference type="Pfam" id="PF01585">
    <property type="entry name" value="G-patch"/>
    <property type="match status" value="1"/>
</dbReference>
<keyword evidence="4" id="KW-1185">Reference proteome</keyword>
<evidence type="ECO:0000313" key="4">
    <source>
        <dbReference type="Proteomes" id="UP001530400"/>
    </source>
</evidence>
<dbReference type="Proteomes" id="UP001530400">
    <property type="component" value="Unassembled WGS sequence"/>
</dbReference>
<name>A0ABD3MYN5_9STRA</name>
<proteinExistence type="predicted"/>
<feature type="region of interest" description="Disordered" evidence="1">
    <location>
        <begin position="93"/>
        <end position="147"/>
    </location>
</feature>
<sequence>MTIVSTADTRNSAWSQNTSSYGRKMLEKMGWKGDDHGLGKNQQGTTNNLRAIRRAESLGIGAETDAFGDKGWDNTSKGYAGVLASLQKEYGVDNNNEKKEKKRKRKEEKRAKAKGESSDDGTPGMRLAQNKVQAGHARKMRDAKDIRNKSAEDMAAVFGVKADFYKGFNNACIKTGESKKTEDVKEKKSSKKRKSRKDDGVVDEILNQEGERQKKKKRKDKKSKA</sequence>
<evidence type="ECO:0000256" key="1">
    <source>
        <dbReference type="SAM" id="MobiDB-lite"/>
    </source>
</evidence>
<dbReference type="AlphaFoldDB" id="A0ABD3MYN5"/>
<dbReference type="PANTHER" id="PTHR23149:SF9">
    <property type="entry name" value="G PATCH DOMAIN-CONTAINING PROTEIN 4"/>
    <property type="match status" value="1"/>
</dbReference>
<organism evidence="3 4">
    <name type="scientific">Cyclotella atomus</name>
    <dbReference type="NCBI Taxonomy" id="382360"/>
    <lineage>
        <taxon>Eukaryota</taxon>
        <taxon>Sar</taxon>
        <taxon>Stramenopiles</taxon>
        <taxon>Ochrophyta</taxon>
        <taxon>Bacillariophyta</taxon>
        <taxon>Coscinodiscophyceae</taxon>
        <taxon>Thalassiosirophycidae</taxon>
        <taxon>Stephanodiscales</taxon>
        <taxon>Stephanodiscaceae</taxon>
        <taxon>Cyclotella</taxon>
    </lineage>
</organism>